<keyword evidence="2" id="KW-1185">Reference proteome</keyword>
<dbReference type="EMBL" id="FOXB01000003">
    <property type="protein sequence ID" value="SFO95833.1"/>
    <property type="molecule type" value="Genomic_DNA"/>
</dbReference>
<protein>
    <submittedName>
        <fullName evidence="1">Uncharacterized protein</fullName>
    </submittedName>
</protein>
<reference evidence="1 2" key="1">
    <citation type="submission" date="2016-10" db="EMBL/GenBank/DDBJ databases">
        <authorList>
            <person name="de Groot N.N."/>
        </authorList>
    </citation>
    <scope>NUCLEOTIDE SEQUENCE [LARGE SCALE GENOMIC DNA]</scope>
    <source>
        <strain evidence="1 2">EP1-55-1</strain>
    </source>
</reference>
<gene>
    <name evidence="1" type="ORF">SAMN05216234_1032</name>
</gene>
<accession>A0A1I5LF85</accession>
<dbReference type="Proteomes" id="UP000199227">
    <property type="component" value="Unassembled WGS sequence"/>
</dbReference>
<dbReference type="STRING" id="223786.SAMN05216234_1032"/>
<name>A0A1I5LF85_9BACT</name>
<organism evidence="1 2">
    <name type="scientific">Hydrogenimonas thermophila</name>
    <dbReference type="NCBI Taxonomy" id="223786"/>
    <lineage>
        <taxon>Bacteria</taxon>
        <taxon>Pseudomonadati</taxon>
        <taxon>Campylobacterota</taxon>
        <taxon>Epsilonproteobacteria</taxon>
        <taxon>Campylobacterales</taxon>
        <taxon>Hydrogenimonadaceae</taxon>
        <taxon>Hydrogenimonas</taxon>
    </lineage>
</organism>
<sequence>MPHITHPVKGTLIGVRRVERLPEKVLFYSNDIDFVREIFRDKESIVNSCASVLYLSDRIFSTLKDEEWTRRLLEKSIKLSKNSSEKIAIAKRFIQQLNDKEMAKKLYKEAEEIVDGDFKSYYKLANDILFVLEDEKWAKQLYKKTEKYAKNKDDYFLLFKDIEKIDENLCDKLFKKYLESLKTYKDIEEVLSFDIKYFSENKKLLKKVYEKAIELARIDKDRLELLLNIATYFGTSDIELLDKILTKKINNIALLREYALKSIDVSKDKYLAKELFKKALKSIKNKGFKTDDLFEIGRLLDDIIELGDNEFVKEVNILYFIEKLLKKQPDYFHRNSRFSLGGRLFNSIMTNLEDNELAMKVCKLIEDNSIYEWEYSELVIYYLRLDDKEAARRMYEKYKKLI</sequence>
<evidence type="ECO:0000313" key="2">
    <source>
        <dbReference type="Proteomes" id="UP000199227"/>
    </source>
</evidence>
<proteinExistence type="predicted"/>
<evidence type="ECO:0000313" key="1">
    <source>
        <dbReference type="EMBL" id="SFO95833.1"/>
    </source>
</evidence>
<dbReference type="AlphaFoldDB" id="A0A1I5LF85"/>